<dbReference type="RefSeq" id="WP_109795697.1">
    <property type="nucleotide sequence ID" value="NZ_PHIG01000054.1"/>
</dbReference>
<reference evidence="1 2" key="1">
    <citation type="submission" date="2017-11" db="EMBL/GenBank/DDBJ databases">
        <title>Draft genome sequence of Rhizobiales bacterium SY3-13.</title>
        <authorList>
            <person name="Sun C."/>
        </authorList>
    </citation>
    <scope>NUCLEOTIDE SEQUENCE [LARGE SCALE GENOMIC DNA]</scope>
    <source>
        <strain evidence="1 2">SY3-13</strain>
    </source>
</reference>
<accession>A0A2M9FWN8</accession>
<organism evidence="1 2">
    <name type="scientific">Minwuia thermotolerans</name>
    <dbReference type="NCBI Taxonomy" id="2056226"/>
    <lineage>
        <taxon>Bacteria</taxon>
        <taxon>Pseudomonadati</taxon>
        <taxon>Pseudomonadota</taxon>
        <taxon>Alphaproteobacteria</taxon>
        <taxon>Minwuiales</taxon>
        <taxon>Minwuiaceae</taxon>
        <taxon>Minwuia</taxon>
    </lineage>
</organism>
<dbReference type="EMBL" id="PHIG01000054">
    <property type="protein sequence ID" value="PJK27872.1"/>
    <property type="molecule type" value="Genomic_DNA"/>
</dbReference>
<evidence type="ECO:0000313" key="1">
    <source>
        <dbReference type="EMBL" id="PJK27872.1"/>
    </source>
</evidence>
<protein>
    <submittedName>
        <fullName evidence="1">Uncharacterized protein</fullName>
    </submittedName>
</protein>
<name>A0A2M9FWN8_9PROT</name>
<comment type="caution">
    <text evidence="1">The sequence shown here is derived from an EMBL/GenBank/DDBJ whole genome shotgun (WGS) entry which is preliminary data.</text>
</comment>
<dbReference type="AlphaFoldDB" id="A0A2M9FWN8"/>
<evidence type="ECO:0000313" key="2">
    <source>
        <dbReference type="Proteomes" id="UP000229498"/>
    </source>
</evidence>
<dbReference type="Proteomes" id="UP000229498">
    <property type="component" value="Unassembled WGS sequence"/>
</dbReference>
<keyword evidence="2" id="KW-1185">Reference proteome</keyword>
<gene>
    <name evidence="1" type="ORF">CVT23_20600</name>
</gene>
<dbReference type="OrthoDB" id="8809410at2"/>
<proteinExistence type="predicted"/>
<sequence>MTQRDDRHPTINAQQRLYVFPCGGGYSCLGFDVADRRMRAVAAWLGKPELVPDAEPGSPDHLAAYLACMEAGRAHHAITGARCPAELSPALCGHEGWRVEVTEPDGNRRRFIVGTSTGWMPCHLEVARRDSTGGPAAFIPEGATMRPLHPVHAARAA</sequence>